<dbReference type="SUPFAM" id="SSF48230">
    <property type="entry name" value="Chondroitin AC/alginate lyase"/>
    <property type="match status" value="1"/>
</dbReference>
<dbReference type="PANTHER" id="PTHR38045:SF1">
    <property type="entry name" value="HEPARINASE II_III-LIKE PROTEIN"/>
    <property type="match status" value="1"/>
</dbReference>
<keyword evidence="3" id="KW-1185">Reference proteome</keyword>
<organism evidence="2 3">
    <name type="scientific">Desmospora activa DSM 45169</name>
    <dbReference type="NCBI Taxonomy" id="1121389"/>
    <lineage>
        <taxon>Bacteria</taxon>
        <taxon>Bacillati</taxon>
        <taxon>Bacillota</taxon>
        <taxon>Bacilli</taxon>
        <taxon>Bacillales</taxon>
        <taxon>Thermoactinomycetaceae</taxon>
        <taxon>Desmospora</taxon>
    </lineage>
</organism>
<gene>
    <name evidence="2" type="ORF">C8J48_2033</name>
</gene>
<feature type="region of interest" description="Disordered" evidence="1">
    <location>
        <begin position="569"/>
        <end position="592"/>
    </location>
</feature>
<evidence type="ECO:0000256" key="1">
    <source>
        <dbReference type="SAM" id="MobiDB-lite"/>
    </source>
</evidence>
<dbReference type="EMBL" id="PZZP01000001">
    <property type="protein sequence ID" value="PTM59414.1"/>
    <property type="molecule type" value="Genomic_DNA"/>
</dbReference>
<dbReference type="AlphaFoldDB" id="A0A2T4ZBZ4"/>
<evidence type="ECO:0000313" key="2">
    <source>
        <dbReference type="EMBL" id="PTM59414.1"/>
    </source>
</evidence>
<dbReference type="OrthoDB" id="9793856at2"/>
<evidence type="ECO:0000313" key="3">
    <source>
        <dbReference type="Proteomes" id="UP000241639"/>
    </source>
</evidence>
<dbReference type="PANTHER" id="PTHR38045">
    <property type="entry name" value="CHROMOSOME 1, WHOLE GENOME SHOTGUN SEQUENCE"/>
    <property type="match status" value="1"/>
</dbReference>
<dbReference type="RefSeq" id="WP_107726387.1">
    <property type="nucleotide sequence ID" value="NZ_PZZP01000001.1"/>
</dbReference>
<accession>A0A2T4ZBZ4</accession>
<sequence>MNRNQIRNILKSHPHTRQTLLFADKKQQELWWRNVNTSPSYQPMVDEIRREGARIQGEATPELTYSLFRLFAETGSRLEYERVYFARRNRLNTFALLSLLEPEKREYREGLSDIVWSICHEYTWCLPAHLQGCPEMRADTRYSLTAVTGESPADPVTIDLFAAETGFALSEIMRLTEPFLPQLLQNRIKEEVYRRIFWPFIRHGPFAWENATHNWSAVCAGSIGAAALHLIDDPNDLALILERVLTAIQAYLSGFGDDGACREGYGYWQYGFGFFVYFADLLKKRSAGEIDLFSSKKVHQIALFQQKCFLSRTSVVNFSDSLPQGRILLGLSHYLNSIYPDVEVPEINQRASYTNDHCSRWASAFRDLLWFHPAEKGQPWQAASFYFNHVQWLISRQVRDGRYYSFAAKGGHNGEPHNHNDVGHFILHGDGETFFADIGCGMYTAGYFGSERYSLLCNGSQGHSLPIIDGHHQSEGATCRSHLEEIVIGKDEDVFSLNIAAVYPIPTLMRLGRRFLWQKGEQPTLILEDTFVFTAKPESITERFITTFPPEAEGAGSFTLTGIAGLGTRNDPDETGRAVAGKSGPGVNTSANKPHLHIHFDPSIVEPVIQEMQYINHFGEQMQIFALDFNVREPDHRHKIRFTFQFIKHN</sequence>
<proteinExistence type="predicted"/>
<protein>
    <submittedName>
        <fullName evidence="2">Heparinase II/III-like protein</fullName>
    </submittedName>
</protein>
<dbReference type="InterPro" id="IPR008929">
    <property type="entry name" value="Chondroitin_lyas"/>
</dbReference>
<dbReference type="Proteomes" id="UP000241639">
    <property type="component" value="Unassembled WGS sequence"/>
</dbReference>
<dbReference type="Gene3D" id="1.50.10.100">
    <property type="entry name" value="Chondroitin AC/alginate lyase"/>
    <property type="match status" value="1"/>
</dbReference>
<comment type="caution">
    <text evidence="2">The sequence shown here is derived from an EMBL/GenBank/DDBJ whole genome shotgun (WGS) entry which is preliminary data.</text>
</comment>
<name>A0A2T4ZBZ4_9BACL</name>
<reference evidence="2 3" key="1">
    <citation type="submission" date="2018-04" db="EMBL/GenBank/DDBJ databases">
        <title>Genomic Encyclopedia of Archaeal and Bacterial Type Strains, Phase II (KMG-II): from individual species to whole genera.</title>
        <authorList>
            <person name="Goeker M."/>
        </authorList>
    </citation>
    <scope>NUCLEOTIDE SEQUENCE [LARGE SCALE GENOMIC DNA]</scope>
    <source>
        <strain evidence="2 3">DSM 45169</strain>
    </source>
</reference>